<comment type="caution">
    <text evidence="1">The sequence shown here is derived from an EMBL/GenBank/DDBJ whole genome shotgun (WGS) entry which is preliminary data.</text>
</comment>
<proteinExistence type="predicted"/>
<organism evidence="1 2">
    <name type="scientific">Dreissena polymorpha</name>
    <name type="common">Zebra mussel</name>
    <name type="synonym">Mytilus polymorpha</name>
    <dbReference type="NCBI Taxonomy" id="45954"/>
    <lineage>
        <taxon>Eukaryota</taxon>
        <taxon>Metazoa</taxon>
        <taxon>Spiralia</taxon>
        <taxon>Lophotrochozoa</taxon>
        <taxon>Mollusca</taxon>
        <taxon>Bivalvia</taxon>
        <taxon>Autobranchia</taxon>
        <taxon>Heteroconchia</taxon>
        <taxon>Euheterodonta</taxon>
        <taxon>Imparidentia</taxon>
        <taxon>Neoheterodontei</taxon>
        <taxon>Myida</taxon>
        <taxon>Dreissenoidea</taxon>
        <taxon>Dreissenidae</taxon>
        <taxon>Dreissena</taxon>
    </lineage>
</organism>
<dbReference type="AlphaFoldDB" id="A0A9D4F2H2"/>
<sequence length="101" mass="11652">MAAARRYLRNHNIRVERVFLDRSNPLEMYRDIELYKRFRFTRPVIVVFCDLCKDELSRNTMRSLPVPVALAVCTFLRYVASGDLQLTVGDSTGLSQATVSH</sequence>
<dbReference type="EMBL" id="JAIWYP010000008">
    <property type="protein sequence ID" value="KAH3790572.1"/>
    <property type="molecule type" value="Genomic_DNA"/>
</dbReference>
<reference evidence="1" key="2">
    <citation type="submission" date="2020-11" db="EMBL/GenBank/DDBJ databases">
        <authorList>
            <person name="McCartney M.A."/>
            <person name="Auch B."/>
            <person name="Kono T."/>
            <person name="Mallez S."/>
            <person name="Becker A."/>
            <person name="Gohl D.M."/>
            <person name="Silverstein K.A.T."/>
            <person name="Koren S."/>
            <person name="Bechman K.B."/>
            <person name="Herman A."/>
            <person name="Abrahante J.E."/>
            <person name="Garbe J."/>
        </authorList>
    </citation>
    <scope>NUCLEOTIDE SEQUENCE</scope>
    <source>
        <strain evidence="1">Duluth1</strain>
        <tissue evidence="1">Whole animal</tissue>
    </source>
</reference>
<keyword evidence="2" id="KW-1185">Reference proteome</keyword>
<evidence type="ECO:0000313" key="1">
    <source>
        <dbReference type="EMBL" id="KAH3790572.1"/>
    </source>
</evidence>
<gene>
    <name evidence="1" type="ORF">DPMN_168776</name>
</gene>
<protein>
    <submittedName>
        <fullName evidence="1">Uncharacterized protein</fullName>
    </submittedName>
</protein>
<accession>A0A9D4F2H2</accession>
<evidence type="ECO:0000313" key="2">
    <source>
        <dbReference type="Proteomes" id="UP000828390"/>
    </source>
</evidence>
<reference evidence="1" key="1">
    <citation type="journal article" date="2019" name="bioRxiv">
        <title>The Genome of the Zebra Mussel, Dreissena polymorpha: A Resource for Invasive Species Research.</title>
        <authorList>
            <person name="McCartney M.A."/>
            <person name="Auch B."/>
            <person name="Kono T."/>
            <person name="Mallez S."/>
            <person name="Zhang Y."/>
            <person name="Obille A."/>
            <person name="Becker A."/>
            <person name="Abrahante J.E."/>
            <person name="Garbe J."/>
            <person name="Badalamenti J.P."/>
            <person name="Herman A."/>
            <person name="Mangelson H."/>
            <person name="Liachko I."/>
            <person name="Sullivan S."/>
            <person name="Sone E.D."/>
            <person name="Koren S."/>
            <person name="Silverstein K.A.T."/>
            <person name="Beckman K.B."/>
            <person name="Gohl D.M."/>
        </authorList>
    </citation>
    <scope>NUCLEOTIDE SEQUENCE</scope>
    <source>
        <strain evidence="1">Duluth1</strain>
        <tissue evidence="1">Whole animal</tissue>
    </source>
</reference>
<name>A0A9D4F2H2_DREPO</name>
<dbReference type="Proteomes" id="UP000828390">
    <property type="component" value="Unassembled WGS sequence"/>
</dbReference>